<dbReference type="EMBL" id="GECU01004816">
    <property type="protein sequence ID" value="JAT02891.1"/>
    <property type="molecule type" value="Transcribed_RNA"/>
</dbReference>
<feature type="region of interest" description="Disordered" evidence="1">
    <location>
        <begin position="370"/>
        <end position="612"/>
    </location>
</feature>
<feature type="compositionally biased region" description="Polar residues" evidence="1">
    <location>
        <begin position="579"/>
        <end position="591"/>
    </location>
</feature>
<feature type="compositionally biased region" description="Basic residues" evidence="1">
    <location>
        <begin position="435"/>
        <end position="455"/>
    </location>
</feature>
<feature type="region of interest" description="Disordered" evidence="1">
    <location>
        <begin position="706"/>
        <end position="753"/>
    </location>
</feature>
<feature type="compositionally biased region" description="Polar residues" evidence="1">
    <location>
        <begin position="402"/>
        <end position="415"/>
    </location>
</feature>
<feature type="compositionally biased region" description="Basic residues" evidence="1">
    <location>
        <begin position="475"/>
        <end position="489"/>
    </location>
</feature>
<organism evidence="2">
    <name type="scientific">Homalodisca liturata</name>
    <dbReference type="NCBI Taxonomy" id="320908"/>
    <lineage>
        <taxon>Eukaryota</taxon>
        <taxon>Metazoa</taxon>
        <taxon>Ecdysozoa</taxon>
        <taxon>Arthropoda</taxon>
        <taxon>Hexapoda</taxon>
        <taxon>Insecta</taxon>
        <taxon>Pterygota</taxon>
        <taxon>Neoptera</taxon>
        <taxon>Paraneoptera</taxon>
        <taxon>Hemiptera</taxon>
        <taxon>Auchenorrhyncha</taxon>
        <taxon>Membracoidea</taxon>
        <taxon>Cicadellidae</taxon>
        <taxon>Cicadellinae</taxon>
        <taxon>Proconiini</taxon>
        <taxon>Homalodisca</taxon>
    </lineage>
</organism>
<evidence type="ECO:0000313" key="2">
    <source>
        <dbReference type="EMBL" id="JAT02891.1"/>
    </source>
</evidence>
<feature type="compositionally biased region" description="Basic residues" evidence="1">
    <location>
        <begin position="724"/>
        <end position="734"/>
    </location>
</feature>
<dbReference type="EMBL" id="GECU01002743">
    <property type="protein sequence ID" value="JAT04964.1"/>
    <property type="molecule type" value="Transcribed_RNA"/>
</dbReference>
<feature type="compositionally biased region" description="Low complexity" evidence="1">
    <location>
        <begin position="416"/>
        <end position="430"/>
    </location>
</feature>
<feature type="compositionally biased region" description="Basic and acidic residues" evidence="1">
    <location>
        <begin position="1"/>
        <end position="14"/>
    </location>
</feature>
<feature type="compositionally biased region" description="Low complexity" evidence="1">
    <location>
        <begin position="378"/>
        <end position="387"/>
    </location>
</feature>
<sequence length="753" mass="86645">MSSDRLPPRNDREPVPLIDKIAPPPCPGTEVSVLLDQEKSTSIHLNSPSVTQSIKDRLEKNMQRQEQQSELSEAKQVHRESYNTWKARNAHALQDVTGSSLERTKSSVKQAVRSPKVSDVRRPQTINNEHFYSQRHQDVTSPQPAVIQAPHDKYTNYVSTPRVESYPREDENLTRYNTHQQNTNNCQSNDKYKHENCYRTNENPYVRDIHNFSKLSQNQLHNISPVVNTHKSQSKVRDHQVDNVHPQCNTHRHRLCRDIPEQRSPNYRENHFNQDQCNCNQVKVGNNPTNAMELANRDIALTNIASPLNIAHVNNQSVMELYNMIHLQNEQILMLQQQIKQIHLQLLQIPIDNERFVEQKIACLKLTNDNKNDKASKDNCNCNNNKSIGTQTQYNSKEKTSKPSNNADRSNRSAMTSNTEDSDNNSSTSSEKTKTNNHKNQTKSQKKVAQKKYKSPSHSQKEPNKKKLHKEKEKKQHTKCLRSPVKKTNKKELEPRSKVETSFSLDESKLVERPEEKSDDDTSSEASIEIDMPDYLDSNESDNSESSSDTDESGDSGTETEESSEPQPGWTFYNGVVGQVNNILQRNQSPSRNERLQMPKRTTVNQPNRLFGPCMDPMYQTGDMDTGVNWSKRVTFNGPPPEDSDNIPNMVQMPWFQQSRPNQPYRTNGGAPGRMQDFMMFNIANGNTNHSFSTLRFLERYDHVSSSQKGPEIPDYLFQENKKSKSKKKKKSKTTNHDMFSHVPQQNHSRKHY</sequence>
<dbReference type="AlphaFoldDB" id="A0A1B6JUL1"/>
<reference evidence="2" key="1">
    <citation type="submission" date="2015-11" db="EMBL/GenBank/DDBJ databases">
        <title>De novo transcriptome assembly of four potential Pierce s Disease insect vectors from Arizona vineyards.</title>
        <authorList>
            <person name="Tassone E.E."/>
        </authorList>
    </citation>
    <scope>NUCLEOTIDE SEQUENCE</scope>
</reference>
<proteinExistence type="predicted"/>
<feature type="compositionally biased region" description="Basic and acidic residues" evidence="1">
    <location>
        <begin position="490"/>
        <end position="499"/>
    </location>
</feature>
<feature type="region of interest" description="Disordered" evidence="1">
    <location>
        <begin position="1"/>
        <end position="25"/>
    </location>
</feature>
<feature type="region of interest" description="Disordered" evidence="1">
    <location>
        <begin position="98"/>
        <end position="120"/>
    </location>
</feature>
<evidence type="ECO:0000313" key="3">
    <source>
        <dbReference type="EMBL" id="JAT04964.1"/>
    </source>
</evidence>
<evidence type="ECO:0000256" key="1">
    <source>
        <dbReference type="SAM" id="MobiDB-lite"/>
    </source>
</evidence>
<name>A0A1B6JUL1_9HEMI</name>
<gene>
    <name evidence="3" type="ORF">g.18236</name>
    <name evidence="2" type="ORF">g.18237</name>
</gene>
<accession>A0A1B6JUL1</accession>
<feature type="compositionally biased region" description="Basic and acidic residues" evidence="1">
    <location>
        <begin position="506"/>
        <end position="516"/>
    </location>
</feature>
<feature type="compositionally biased region" description="Basic and acidic residues" evidence="1">
    <location>
        <begin position="459"/>
        <end position="474"/>
    </location>
</feature>
<protein>
    <submittedName>
        <fullName evidence="2">Uncharacterized protein</fullName>
    </submittedName>
</protein>
<feature type="compositionally biased region" description="Acidic residues" evidence="1">
    <location>
        <begin position="531"/>
        <end position="564"/>
    </location>
</feature>